<evidence type="ECO:0008006" key="4">
    <source>
        <dbReference type="Google" id="ProtNLM"/>
    </source>
</evidence>
<sequence length="561" mass="60172">MKNQSKLAILALAVCFASCKKTAITTEEEISGSSKQSAKTAAVTATYYVDNVNGNDGNNGLSTTTAWKNISKVNSVTFAPGNQILFKAGGSWTNRLAPAGSGTSGSPIVIGSYGSGAKPKINGAGVANGTICLTNQEYWEIRDIEVTNYNASEEGGISLATWESNNLSNYANATLPAQAVNNNTAKLGILVTASDMGQVDHIYLQNVTIHGVNGTIDQDDEGSKENGGLAFRITGTGTQTWYNDILVENCTFTHIDRTGAFTSSTWDDRTFTSNTNWKPGLNIIFRNNTFSNIGANAMIVRVADHPLMEHNLFDHCAIKISGNAAFNFNTDYAKWQYNECRFTKANIDDRDAGGLDADYKTKNTIIQYNYLHDNDYGMLITGGGNSFNDQTQVKYNIIENDGKYAHPSNGKFAVKVAGATTNAQIYNNVINSQAGWTNYNIVVHSQWTVWPSNTSYYNNIIRNAAASSAYVFGGSTGNVFDYNIFNMNTATNQPSQVHNVTGLVKFVNPGAGDPNGYKLQSGSVALLAGKVITGNGGKDYFGNPVSSTTAPNIGAYNGAGL</sequence>
<evidence type="ECO:0000313" key="3">
    <source>
        <dbReference type="Proteomes" id="UP000451233"/>
    </source>
</evidence>
<accession>A0A7K1XXV5</accession>
<organism evidence="2 3">
    <name type="scientific">Hufsiella ginkgonis</name>
    <dbReference type="NCBI Taxonomy" id="2695274"/>
    <lineage>
        <taxon>Bacteria</taxon>
        <taxon>Pseudomonadati</taxon>
        <taxon>Bacteroidota</taxon>
        <taxon>Sphingobacteriia</taxon>
        <taxon>Sphingobacteriales</taxon>
        <taxon>Sphingobacteriaceae</taxon>
        <taxon>Hufsiella</taxon>
    </lineage>
</organism>
<dbReference type="Gene3D" id="2.160.20.10">
    <property type="entry name" value="Single-stranded right-handed beta-helix, Pectin lyase-like"/>
    <property type="match status" value="1"/>
</dbReference>
<dbReference type="SMART" id="SM00710">
    <property type="entry name" value="PbH1"/>
    <property type="match status" value="7"/>
</dbReference>
<protein>
    <recommendedName>
        <fullName evidence="4">Right-handed parallel beta-helix repeat-containing protein</fullName>
    </recommendedName>
</protein>
<dbReference type="SUPFAM" id="SSF51126">
    <property type="entry name" value="Pectin lyase-like"/>
    <property type="match status" value="2"/>
</dbReference>
<feature type="chain" id="PRO_5029510371" description="Right-handed parallel beta-helix repeat-containing protein" evidence="1">
    <location>
        <begin position="24"/>
        <end position="561"/>
    </location>
</feature>
<evidence type="ECO:0000313" key="2">
    <source>
        <dbReference type="EMBL" id="MXV15782.1"/>
    </source>
</evidence>
<dbReference type="InterPro" id="IPR011050">
    <property type="entry name" value="Pectin_lyase_fold/virulence"/>
</dbReference>
<comment type="caution">
    <text evidence="2">The sequence shown here is derived from an EMBL/GenBank/DDBJ whole genome shotgun (WGS) entry which is preliminary data.</text>
</comment>
<dbReference type="Proteomes" id="UP000451233">
    <property type="component" value="Unassembled WGS sequence"/>
</dbReference>
<name>A0A7K1XXV5_9SPHI</name>
<evidence type="ECO:0000256" key="1">
    <source>
        <dbReference type="SAM" id="SignalP"/>
    </source>
</evidence>
<dbReference type="RefSeq" id="WP_160906755.1">
    <property type="nucleotide sequence ID" value="NZ_WVHS01000002.1"/>
</dbReference>
<keyword evidence="1" id="KW-0732">Signal</keyword>
<gene>
    <name evidence="2" type="ORF">GS398_10740</name>
</gene>
<dbReference type="InterPro" id="IPR012334">
    <property type="entry name" value="Pectin_lyas_fold"/>
</dbReference>
<keyword evidence="3" id="KW-1185">Reference proteome</keyword>
<reference evidence="2 3" key="1">
    <citation type="submission" date="2019-11" db="EMBL/GenBank/DDBJ databases">
        <title>Pedobacter sp. HMF7056 Genome sequencing and assembly.</title>
        <authorList>
            <person name="Kang H."/>
            <person name="Kim H."/>
            <person name="Joh K."/>
        </authorList>
    </citation>
    <scope>NUCLEOTIDE SEQUENCE [LARGE SCALE GENOMIC DNA]</scope>
    <source>
        <strain evidence="2 3">HMF7056</strain>
    </source>
</reference>
<dbReference type="InterPro" id="IPR006626">
    <property type="entry name" value="PbH1"/>
</dbReference>
<dbReference type="EMBL" id="WVHS01000002">
    <property type="protein sequence ID" value="MXV15782.1"/>
    <property type="molecule type" value="Genomic_DNA"/>
</dbReference>
<dbReference type="AlphaFoldDB" id="A0A7K1XXV5"/>
<proteinExistence type="predicted"/>
<feature type="signal peptide" evidence="1">
    <location>
        <begin position="1"/>
        <end position="23"/>
    </location>
</feature>